<sequence length="63" mass="6976">MLIFSRGDRMERGGGLMTPVSAEVFGEGYIILHRCIVCGATRKNKFAEGDDFNLIVVLSKRSI</sequence>
<gene>
    <name evidence="2" type="ORF">A3C11_01190</name>
</gene>
<dbReference type="EMBL" id="MHQJ01000051">
    <property type="protein sequence ID" value="OHA00319.1"/>
    <property type="molecule type" value="Genomic_DNA"/>
</dbReference>
<evidence type="ECO:0000313" key="2">
    <source>
        <dbReference type="EMBL" id="OHA00319.1"/>
    </source>
</evidence>
<protein>
    <recommendedName>
        <fullName evidence="1">RNHCP domain-containing protein</fullName>
    </recommendedName>
</protein>
<proteinExistence type="predicted"/>
<dbReference type="InterPro" id="IPR024439">
    <property type="entry name" value="RNHCP"/>
</dbReference>
<name>A0A1G2KPF8_9BACT</name>
<dbReference type="AlphaFoldDB" id="A0A1G2KPF8"/>
<feature type="domain" description="RNHCP" evidence="1">
    <location>
        <begin position="6"/>
        <end position="52"/>
    </location>
</feature>
<evidence type="ECO:0000259" key="1">
    <source>
        <dbReference type="Pfam" id="PF12647"/>
    </source>
</evidence>
<evidence type="ECO:0000313" key="3">
    <source>
        <dbReference type="Proteomes" id="UP000177362"/>
    </source>
</evidence>
<comment type="caution">
    <text evidence="2">The sequence shown here is derived from an EMBL/GenBank/DDBJ whole genome shotgun (WGS) entry which is preliminary data.</text>
</comment>
<accession>A0A1G2KPF8</accession>
<reference evidence="2 3" key="1">
    <citation type="journal article" date="2016" name="Nat. Commun.">
        <title>Thousands of microbial genomes shed light on interconnected biogeochemical processes in an aquifer system.</title>
        <authorList>
            <person name="Anantharaman K."/>
            <person name="Brown C.T."/>
            <person name="Hug L.A."/>
            <person name="Sharon I."/>
            <person name="Castelle C.J."/>
            <person name="Probst A.J."/>
            <person name="Thomas B.C."/>
            <person name="Singh A."/>
            <person name="Wilkins M.J."/>
            <person name="Karaoz U."/>
            <person name="Brodie E.L."/>
            <person name="Williams K.H."/>
            <person name="Hubbard S.S."/>
            <person name="Banfield J.F."/>
        </authorList>
    </citation>
    <scope>NUCLEOTIDE SEQUENCE [LARGE SCALE GENOMIC DNA]</scope>
</reference>
<dbReference type="Pfam" id="PF12647">
    <property type="entry name" value="RNHCP"/>
    <property type="match status" value="1"/>
</dbReference>
<dbReference type="Proteomes" id="UP000177362">
    <property type="component" value="Unassembled WGS sequence"/>
</dbReference>
<organism evidence="2 3">
    <name type="scientific">Candidatus Sungbacteria bacterium RIFCSPHIGHO2_02_FULL_49_12</name>
    <dbReference type="NCBI Taxonomy" id="1802271"/>
    <lineage>
        <taxon>Bacteria</taxon>
        <taxon>Candidatus Sungiibacteriota</taxon>
    </lineage>
</organism>